<evidence type="ECO:0000256" key="6">
    <source>
        <dbReference type="ARBA" id="ARBA00022825"/>
    </source>
</evidence>
<dbReference type="GO" id="GO:0004252">
    <property type="term" value="F:serine-type endopeptidase activity"/>
    <property type="evidence" value="ECO:0007669"/>
    <property type="project" value="InterPro"/>
</dbReference>
<keyword evidence="14" id="KW-1185">Reference proteome</keyword>
<keyword evidence="3 11" id="KW-0732">Signal</keyword>
<dbReference type="InterPro" id="IPR033116">
    <property type="entry name" value="TRYPSIN_SER"/>
</dbReference>
<dbReference type="InterPro" id="IPR018114">
    <property type="entry name" value="TRYPSIN_HIS"/>
</dbReference>
<evidence type="ECO:0000256" key="1">
    <source>
        <dbReference type="ARBA" id="ARBA00022659"/>
    </source>
</evidence>
<keyword evidence="4 10" id="KW-0378">Hydrolase</keyword>
<feature type="signal peptide" evidence="11">
    <location>
        <begin position="1"/>
        <end position="22"/>
    </location>
</feature>
<keyword evidence="5" id="KW-0353">Hemolymph clotting</keyword>
<evidence type="ECO:0000256" key="2">
    <source>
        <dbReference type="ARBA" id="ARBA00022670"/>
    </source>
</evidence>
<protein>
    <recommendedName>
        <fullName evidence="9">limulus clotting factor C</fullName>
        <ecNumber evidence="9">3.4.21.84</ecNumber>
    </recommendedName>
</protein>
<evidence type="ECO:0000256" key="9">
    <source>
        <dbReference type="ARBA" id="ARBA00066707"/>
    </source>
</evidence>
<dbReference type="GO" id="GO:0042381">
    <property type="term" value="P:hemolymph coagulation"/>
    <property type="evidence" value="ECO:0007669"/>
    <property type="project" value="UniProtKB-KW"/>
</dbReference>
<name>A0AA39ETK3_9HYME</name>
<accession>A0AA39ETK3</accession>
<feature type="chain" id="PRO_5041207542" description="limulus clotting factor C" evidence="11">
    <location>
        <begin position="23"/>
        <end position="338"/>
    </location>
</feature>
<dbReference type="EMBL" id="JAQQBS010001425">
    <property type="protein sequence ID" value="KAK0157517.1"/>
    <property type="molecule type" value="Genomic_DNA"/>
</dbReference>
<comment type="caution">
    <text evidence="13">The sequence shown here is derived from an EMBL/GenBank/DDBJ whole genome shotgun (WGS) entry which is preliminary data.</text>
</comment>
<evidence type="ECO:0000256" key="11">
    <source>
        <dbReference type="SAM" id="SignalP"/>
    </source>
</evidence>
<evidence type="ECO:0000256" key="10">
    <source>
        <dbReference type="RuleBase" id="RU363034"/>
    </source>
</evidence>
<dbReference type="PROSITE" id="PS00134">
    <property type="entry name" value="TRYPSIN_HIS"/>
    <property type="match status" value="1"/>
</dbReference>
<evidence type="ECO:0000313" key="14">
    <source>
        <dbReference type="Proteomes" id="UP001168990"/>
    </source>
</evidence>
<dbReference type="SUPFAM" id="SSF50494">
    <property type="entry name" value="Trypsin-like serine proteases"/>
    <property type="match status" value="1"/>
</dbReference>
<dbReference type="PROSITE" id="PS50240">
    <property type="entry name" value="TRYPSIN_DOM"/>
    <property type="match status" value="1"/>
</dbReference>
<evidence type="ECO:0000256" key="7">
    <source>
        <dbReference type="ARBA" id="ARBA00023157"/>
    </source>
</evidence>
<keyword evidence="1" id="KW-0768">Sushi</keyword>
<dbReference type="InterPro" id="IPR009003">
    <property type="entry name" value="Peptidase_S1_PA"/>
</dbReference>
<dbReference type="InterPro" id="IPR001314">
    <property type="entry name" value="Peptidase_S1A"/>
</dbReference>
<proteinExistence type="predicted"/>
<dbReference type="EC" id="3.4.21.84" evidence="9"/>
<organism evidence="13 14">
    <name type="scientific">Microctonus aethiopoides</name>
    <dbReference type="NCBI Taxonomy" id="144406"/>
    <lineage>
        <taxon>Eukaryota</taxon>
        <taxon>Metazoa</taxon>
        <taxon>Ecdysozoa</taxon>
        <taxon>Arthropoda</taxon>
        <taxon>Hexapoda</taxon>
        <taxon>Insecta</taxon>
        <taxon>Pterygota</taxon>
        <taxon>Neoptera</taxon>
        <taxon>Endopterygota</taxon>
        <taxon>Hymenoptera</taxon>
        <taxon>Apocrita</taxon>
        <taxon>Ichneumonoidea</taxon>
        <taxon>Braconidae</taxon>
        <taxon>Euphorinae</taxon>
        <taxon>Microctonus</taxon>
    </lineage>
</organism>
<evidence type="ECO:0000256" key="5">
    <source>
        <dbReference type="ARBA" id="ARBA00022820"/>
    </source>
</evidence>
<keyword evidence="6 10" id="KW-0720">Serine protease</keyword>
<dbReference type="PANTHER" id="PTHR24252:SF7">
    <property type="entry name" value="HYALIN"/>
    <property type="match status" value="1"/>
</dbReference>
<dbReference type="PRINTS" id="PR00722">
    <property type="entry name" value="CHYMOTRYPSIN"/>
</dbReference>
<evidence type="ECO:0000256" key="4">
    <source>
        <dbReference type="ARBA" id="ARBA00022801"/>
    </source>
</evidence>
<evidence type="ECO:0000256" key="8">
    <source>
        <dbReference type="ARBA" id="ARBA00052079"/>
    </source>
</evidence>
<keyword evidence="2 10" id="KW-0645">Protease</keyword>
<dbReference type="PANTHER" id="PTHR24252">
    <property type="entry name" value="ACROSIN-RELATED"/>
    <property type="match status" value="1"/>
</dbReference>
<dbReference type="Proteomes" id="UP001168990">
    <property type="component" value="Unassembled WGS sequence"/>
</dbReference>
<reference evidence="13" key="2">
    <citation type="submission" date="2023-03" db="EMBL/GenBank/DDBJ databases">
        <authorList>
            <person name="Inwood S.N."/>
            <person name="Skelly J.G."/>
            <person name="Guhlin J."/>
            <person name="Harrop T.W.R."/>
            <person name="Goldson S.G."/>
            <person name="Dearden P.K."/>
        </authorList>
    </citation>
    <scope>NUCLEOTIDE SEQUENCE</scope>
    <source>
        <strain evidence="13">Irish</strain>
        <tissue evidence="13">Whole body</tissue>
    </source>
</reference>
<dbReference type="Pfam" id="PF00089">
    <property type="entry name" value="Trypsin"/>
    <property type="match status" value="1"/>
</dbReference>
<feature type="domain" description="Peptidase S1" evidence="12">
    <location>
        <begin position="96"/>
        <end position="329"/>
    </location>
</feature>
<dbReference type="SMART" id="SM00020">
    <property type="entry name" value="Tryp_SPc"/>
    <property type="match status" value="1"/>
</dbReference>
<dbReference type="AlphaFoldDB" id="A0AA39ETK3"/>
<dbReference type="GO" id="GO:0006508">
    <property type="term" value="P:proteolysis"/>
    <property type="evidence" value="ECO:0007669"/>
    <property type="project" value="UniProtKB-KW"/>
</dbReference>
<evidence type="ECO:0000313" key="13">
    <source>
        <dbReference type="EMBL" id="KAK0157517.1"/>
    </source>
</evidence>
<dbReference type="Gene3D" id="2.40.10.10">
    <property type="entry name" value="Trypsin-like serine proteases"/>
    <property type="match status" value="1"/>
</dbReference>
<evidence type="ECO:0000259" key="12">
    <source>
        <dbReference type="PROSITE" id="PS50240"/>
    </source>
</evidence>
<comment type="catalytic activity">
    <reaction evidence="8">
        <text>Selective cleavage of 103-Arg-|-Ser-104 and 124-Ile-|-Ile-125 bonds in Limulus clotting factor B to form activated factor B. Cleavage of -Pro-Arg-|-Xaa- bonds in synthetic substrates.</text>
        <dbReference type="EC" id="3.4.21.84"/>
    </reaction>
</comment>
<dbReference type="FunFam" id="2.40.10.10:FF:000120">
    <property type="entry name" value="Putative serine protease"/>
    <property type="match status" value="1"/>
</dbReference>
<evidence type="ECO:0000256" key="3">
    <source>
        <dbReference type="ARBA" id="ARBA00022729"/>
    </source>
</evidence>
<dbReference type="CDD" id="cd00190">
    <property type="entry name" value="Tryp_SPc"/>
    <property type="match status" value="1"/>
</dbReference>
<dbReference type="InterPro" id="IPR001254">
    <property type="entry name" value="Trypsin_dom"/>
</dbReference>
<reference evidence="13" key="1">
    <citation type="journal article" date="2023" name="bioRxiv">
        <title>Scaffold-level genome assemblies of two parasitoid biocontrol wasps reveal the parthenogenesis mechanism and an associated novel virus.</title>
        <authorList>
            <person name="Inwood S."/>
            <person name="Skelly J."/>
            <person name="Guhlin J."/>
            <person name="Harrop T."/>
            <person name="Goldson S."/>
            <person name="Dearden P."/>
        </authorList>
    </citation>
    <scope>NUCLEOTIDE SEQUENCE</scope>
    <source>
        <strain evidence="13">Irish</strain>
        <tissue evidence="13">Whole body</tissue>
    </source>
</reference>
<dbReference type="InterPro" id="IPR043504">
    <property type="entry name" value="Peptidase_S1_PA_chymotrypsin"/>
</dbReference>
<sequence length="338" mass="37264">MMLMSIILCVVALISCINSCFALAIPRASCNSSAQRPVIEIHHPEELFNFTKANDDLISSSSDDFFVNINPPKIAFTKRPNVCNDCVCGAGRKTRIVGGTIANIAEFPWMVGMTKQGQFHCGGSLITRLHVLTAAHCLEGFDKRYFEVYMGDDRVAKRSNNAIRRRVKSWTIHKDFNSYNLNNDIAIIELDRAVSLNGHIKTACLPENRAIDYTGSLAIAIGWGRTTEGGDISSQLRKVKVPVLSDEECDEAGYQKTRRTENMFCAGYLEGLRDACSGDSGGPLLVNGPHNHLEIIGITSFGRGCARPRYPGVYTKVTNYLGWLSDELNDECICPSSI</sequence>
<keyword evidence="7" id="KW-1015">Disulfide bond</keyword>
<gene>
    <name evidence="13" type="ORF">PV328_011256</name>
</gene>
<dbReference type="PROSITE" id="PS00135">
    <property type="entry name" value="TRYPSIN_SER"/>
    <property type="match status" value="1"/>
</dbReference>